<feature type="chain" id="PRO_5038974350" evidence="1">
    <location>
        <begin position="21"/>
        <end position="230"/>
    </location>
</feature>
<dbReference type="EMBL" id="DVMR01000033">
    <property type="protein sequence ID" value="HIU43278.1"/>
    <property type="molecule type" value="Genomic_DNA"/>
</dbReference>
<name>A0A9D1ITV8_9CLOT</name>
<organism evidence="2 3">
    <name type="scientific">Candidatus Ventrousia excrementavium</name>
    <dbReference type="NCBI Taxonomy" id="2840961"/>
    <lineage>
        <taxon>Bacteria</taxon>
        <taxon>Bacillati</taxon>
        <taxon>Bacillota</taxon>
        <taxon>Clostridia</taxon>
        <taxon>Eubacteriales</taxon>
        <taxon>Clostridiaceae</taxon>
        <taxon>Clostridiaceae incertae sedis</taxon>
        <taxon>Candidatus Ventrousia</taxon>
    </lineage>
</organism>
<proteinExistence type="predicted"/>
<evidence type="ECO:0000256" key="1">
    <source>
        <dbReference type="SAM" id="SignalP"/>
    </source>
</evidence>
<evidence type="ECO:0000313" key="2">
    <source>
        <dbReference type="EMBL" id="HIU43278.1"/>
    </source>
</evidence>
<feature type="signal peptide" evidence="1">
    <location>
        <begin position="1"/>
        <end position="20"/>
    </location>
</feature>
<protein>
    <submittedName>
        <fullName evidence="2">Uncharacterized protein</fullName>
    </submittedName>
</protein>
<reference evidence="2" key="2">
    <citation type="journal article" date="2021" name="PeerJ">
        <title>Extensive microbial diversity within the chicken gut microbiome revealed by metagenomics and culture.</title>
        <authorList>
            <person name="Gilroy R."/>
            <person name="Ravi A."/>
            <person name="Getino M."/>
            <person name="Pursley I."/>
            <person name="Horton D.L."/>
            <person name="Alikhan N.F."/>
            <person name="Baker D."/>
            <person name="Gharbi K."/>
            <person name="Hall N."/>
            <person name="Watson M."/>
            <person name="Adriaenssens E.M."/>
            <person name="Foster-Nyarko E."/>
            <person name="Jarju S."/>
            <person name="Secka A."/>
            <person name="Antonio M."/>
            <person name="Oren A."/>
            <person name="Chaudhuri R.R."/>
            <person name="La Ragione R."/>
            <person name="Hildebrand F."/>
            <person name="Pallen M.J."/>
        </authorList>
    </citation>
    <scope>NUCLEOTIDE SEQUENCE</scope>
    <source>
        <strain evidence="2">CHK191-8634</strain>
    </source>
</reference>
<dbReference type="AlphaFoldDB" id="A0A9D1ITV8"/>
<reference evidence="2" key="1">
    <citation type="submission" date="2020-10" db="EMBL/GenBank/DDBJ databases">
        <authorList>
            <person name="Gilroy R."/>
        </authorList>
    </citation>
    <scope>NUCLEOTIDE SEQUENCE</scope>
    <source>
        <strain evidence="2">CHK191-8634</strain>
    </source>
</reference>
<evidence type="ECO:0000313" key="3">
    <source>
        <dbReference type="Proteomes" id="UP000824073"/>
    </source>
</evidence>
<comment type="caution">
    <text evidence="2">The sequence shown here is derived from an EMBL/GenBank/DDBJ whole genome shotgun (WGS) entry which is preliminary data.</text>
</comment>
<accession>A0A9D1ITV8</accession>
<gene>
    <name evidence="2" type="ORF">IAB67_03160</name>
</gene>
<sequence length="230" mass="24727">MKGMISILLVLWLAVCGGDAACCEAFGIRPLDESAGQFLFVPLGSACGSVKDRETATLSAAPFTAGNVSDGSAVVYFPLFDVADIFGFTVMDLSSGRYRVVSSCLSDGGLTVRDLTLSVGSVQIRDNQTDKVLTVADAMGRTAEPVVQDGILFVPDFYLELLPSVISAGIMTPSQMAYVYSYNDGRMMAGFRLEDDYFQLSPEQTQDMEVIKTEVVVQPDENGDYGLTET</sequence>
<dbReference type="Proteomes" id="UP000824073">
    <property type="component" value="Unassembled WGS sequence"/>
</dbReference>
<keyword evidence="1" id="KW-0732">Signal</keyword>